<dbReference type="PANTHER" id="PTHR47950">
    <property type="entry name" value="CYTOCHROME P450, FAMILY 76, SUBFAMILY C, POLYPEPTIDE 5-RELATED"/>
    <property type="match status" value="1"/>
</dbReference>
<organism evidence="7 8">
    <name type="scientific">Castilleja foliolosa</name>
    <dbReference type="NCBI Taxonomy" id="1961234"/>
    <lineage>
        <taxon>Eukaryota</taxon>
        <taxon>Viridiplantae</taxon>
        <taxon>Streptophyta</taxon>
        <taxon>Embryophyta</taxon>
        <taxon>Tracheophyta</taxon>
        <taxon>Spermatophyta</taxon>
        <taxon>Magnoliopsida</taxon>
        <taxon>eudicotyledons</taxon>
        <taxon>Gunneridae</taxon>
        <taxon>Pentapetalae</taxon>
        <taxon>asterids</taxon>
        <taxon>lamiids</taxon>
        <taxon>Lamiales</taxon>
        <taxon>Orobanchaceae</taxon>
        <taxon>Pedicularideae</taxon>
        <taxon>Castillejinae</taxon>
        <taxon>Castilleja</taxon>
    </lineage>
</organism>
<sequence length="217" mass="24568">MYLHLVRYNSEIKKPLLYNLNTHVRQKSVDELIEWIKRDVEKSNGNGGTVGIQLHWFLFATAFDTVGNLTLSLDVTGMNHDKASEFFEAFLMFFEWLGKANVADFFPVLKWMDPQGIKKNTGKYLERLIGFTSEIVKERIVEKESGVVRERDDFLDVLLDEGGVSDKMSVKNRLSPTIILTQPTQGDSNPRPLTNSPLAGEAPVPLDHHGLTQPKLP</sequence>
<keyword evidence="2" id="KW-0349">Heme</keyword>
<feature type="compositionally biased region" description="Polar residues" evidence="6">
    <location>
        <begin position="179"/>
        <end position="197"/>
    </location>
</feature>
<dbReference type="SUPFAM" id="SSF48264">
    <property type="entry name" value="Cytochrome P450"/>
    <property type="match status" value="1"/>
</dbReference>
<evidence type="ECO:0000256" key="5">
    <source>
        <dbReference type="ARBA" id="ARBA00023033"/>
    </source>
</evidence>
<gene>
    <name evidence="7" type="ORF">CASFOL_013468</name>
</gene>
<reference evidence="8" key="1">
    <citation type="journal article" date="2024" name="IScience">
        <title>Strigolactones Initiate the Formation of Haustorium-like Structures in Castilleja.</title>
        <authorList>
            <person name="Buerger M."/>
            <person name="Peterson D."/>
            <person name="Chory J."/>
        </authorList>
    </citation>
    <scope>NUCLEOTIDE SEQUENCE [LARGE SCALE GENOMIC DNA]</scope>
</reference>
<dbReference type="InterPro" id="IPR036396">
    <property type="entry name" value="Cyt_P450_sf"/>
</dbReference>
<keyword evidence="5" id="KW-0503">Monooxygenase</keyword>
<evidence type="ECO:0000256" key="2">
    <source>
        <dbReference type="ARBA" id="ARBA00022617"/>
    </source>
</evidence>
<keyword evidence="3" id="KW-0479">Metal-binding</keyword>
<dbReference type="Pfam" id="PF00067">
    <property type="entry name" value="p450"/>
    <property type="match status" value="1"/>
</dbReference>
<evidence type="ECO:0008006" key="9">
    <source>
        <dbReference type="Google" id="ProtNLM"/>
    </source>
</evidence>
<dbReference type="PANTHER" id="PTHR47950:SF15">
    <property type="entry name" value="CYTOCHROME P450"/>
    <property type="match status" value="1"/>
</dbReference>
<comment type="similarity">
    <text evidence="1">Belongs to the cytochrome P450 family.</text>
</comment>
<dbReference type="Proteomes" id="UP001632038">
    <property type="component" value="Unassembled WGS sequence"/>
</dbReference>
<evidence type="ECO:0000256" key="4">
    <source>
        <dbReference type="ARBA" id="ARBA00023004"/>
    </source>
</evidence>
<protein>
    <recommendedName>
        <fullName evidence="9">Cytochrome P450</fullName>
    </recommendedName>
</protein>
<proteinExistence type="inferred from homology"/>
<dbReference type="GO" id="GO:0046872">
    <property type="term" value="F:metal ion binding"/>
    <property type="evidence" value="ECO:0007669"/>
    <property type="project" value="UniProtKB-KW"/>
</dbReference>
<evidence type="ECO:0000256" key="1">
    <source>
        <dbReference type="ARBA" id="ARBA00010617"/>
    </source>
</evidence>
<dbReference type="AlphaFoldDB" id="A0ABD3DK51"/>
<dbReference type="Gene3D" id="1.10.630.10">
    <property type="entry name" value="Cytochrome P450"/>
    <property type="match status" value="1"/>
</dbReference>
<keyword evidence="5" id="KW-0560">Oxidoreductase</keyword>
<evidence type="ECO:0000313" key="8">
    <source>
        <dbReference type="Proteomes" id="UP001632038"/>
    </source>
</evidence>
<comment type="caution">
    <text evidence="7">The sequence shown here is derived from an EMBL/GenBank/DDBJ whole genome shotgun (WGS) entry which is preliminary data.</text>
</comment>
<name>A0ABD3DK51_9LAMI</name>
<accession>A0ABD3DK51</accession>
<evidence type="ECO:0000256" key="6">
    <source>
        <dbReference type="SAM" id="MobiDB-lite"/>
    </source>
</evidence>
<feature type="region of interest" description="Disordered" evidence="6">
    <location>
        <begin position="179"/>
        <end position="217"/>
    </location>
</feature>
<evidence type="ECO:0000256" key="3">
    <source>
        <dbReference type="ARBA" id="ARBA00022723"/>
    </source>
</evidence>
<evidence type="ECO:0000313" key="7">
    <source>
        <dbReference type="EMBL" id="KAL3642653.1"/>
    </source>
</evidence>
<dbReference type="GO" id="GO:0004497">
    <property type="term" value="F:monooxygenase activity"/>
    <property type="evidence" value="ECO:0007669"/>
    <property type="project" value="UniProtKB-KW"/>
</dbReference>
<dbReference type="InterPro" id="IPR001128">
    <property type="entry name" value="Cyt_P450"/>
</dbReference>
<keyword evidence="8" id="KW-1185">Reference proteome</keyword>
<keyword evidence="4" id="KW-0408">Iron</keyword>
<dbReference type="EMBL" id="JAVIJP010000016">
    <property type="protein sequence ID" value="KAL3642653.1"/>
    <property type="molecule type" value="Genomic_DNA"/>
</dbReference>